<comment type="caution">
    <text evidence="1">The sequence shown here is derived from an EMBL/GenBank/DDBJ whole genome shotgun (WGS) entry which is preliminary data.</text>
</comment>
<organism evidence="1 2">
    <name type="scientific">Dreissena polymorpha</name>
    <name type="common">Zebra mussel</name>
    <name type="synonym">Mytilus polymorpha</name>
    <dbReference type="NCBI Taxonomy" id="45954"/>
    <lineage>
        <taxon>Eukaryota</taxon>
        <taxon>Metazoa</taxon>
        <taxon>Spiralia</taxon>
        <taxon>Lophotrochozoa</taxon>
        <taxon>Mollusca</taxon>
        <taxon>Bivalvia</taxon>
        <taxon>Autobranchia</taxon>
        <taxon>Heteroconchia</taxon>
        <taxon>Euheterodonta</taxon>
        <taxon>Imparidentia</taxon>
        <taxon>Neoheterodontei</taxon>
        <taxon>Myida</taxon>
        <taxon>Dreissenoidea</taxon>
        <taxon>Dreissenidae</taxon>
        <taxon>Dreissena</taxon>
    </lineage>
</organism>
<dbReference type="AlphaFoldDB" id="A0A9D4GAH8"/>
<protein>
    <submittedName>
        <fullName evidence="1">Uncharacterized protein</fullName>
    </submittedName>
</protein>
<reference evidence="1" key="1">
    <citation type="journal article" date="2019" name="bioRxiv">
        <title>The Genome of the Zebra Mussel, Dreissena polymorpha: A Resource for Invasive Species Research.</title>
        <authorList>
            <person name="McCartney M.A."/>
            <person name="Auch B."/>
            <person name="Kono T."/>
            <person name="Mallez S."/>
            <person name="Zhang Y."/>
            <person name="Obille A."/>
            <person name="Becker A."/>
            <person name="Abrahante J.E."/>
            <person name="Garbe J."/>
            <person name="Badalamenti J.P."/>
            <person name="Herman A."/>
            <person name="Mangelson H."/>
            <person name="Liachko I."/>
            <person name="Sullivan S."/>
            <person name="Sone E.D."/>
            <person name="Koren S."/>
            <person name="Silverstein K.A.T."/>
            <person name="Beckman K.B."/>
            <person name="Gohl D.M."/>
        </authorList>
    </citation>
    <scope>NUCLEOTIDE SEQUENCE</scope>
    <source>
        <strain evidence="1">Duluth1</strain>
        <tissue evidence="1">Whole animal</tissue>
    </source>
</reference>
<accession>A0A9D4GAH8</accession>
<dbReference type="EMBL" id="JAIWYP010000006">
    <property type="protein sequence ID" value="KAH3811753.1"/>
    <property type="molecule type" value="Genomic_DNA"/>
</dbReference>
<name>A0A9D4GAH8_DREPO</name>
<dbReference type="Proteomes" id="UP000828390">
    <property type="component" value="Unassembled WGS sequence"/>
</dbReference>
<gene>
    <name evidence="1" type="ORF">DPMN_140168</name>
</gene>
<keyword evidence="2" id="KW-1185">Reference proteome</keyword>
<proteinExistence type="predicted"/>
<reference evidence="1" key="2">
    <citation type="submission" date="2020-11" db="EMBL/GenBank/DDBJ databases">
        <authorList>
            <person name="McCartney M.A."/>
            <person name="Auch B."/>
            <person name="Kono T."/>
            <person name="Mallez S."/>
            <person name="Becker A."/>
            <person name="Gohl D.M."/>
            <person name="Silverstein K.A.T."/>
            <person name="Koren S."/>
            <person name="Bechman K.B."/>
            <person name="Herman A."/>
            <person name="Abrahante J.E."/>
            <person name="Garbe J."/>
        </authorList>
    </citation>
    <scope>NUCLEOTIDE SEQUENCE</scope>
    <source>
        <strain evidence="1">Duluth1</strain>
        <tissue evidence="1">Whole animal</tissue>
    </source>
</reference>
<evidence type="ECO:0000313" key="1">
    <source>
        <dbReference type="EMBL" id="KAH3811753.1"/>
    </source>
</evidence>
<sequence>MKHFQTFTTTIQSQTLNIQTIESVPQTGTGQCVHTGLTDLCTNAKGIVGSTSFTSEK</sequence>
<evidence type="ECO:0000313" key="2">
    <source>
        <dbReference type="Proteomes" id="UP000828390"/>
    </source>
</evidence>